<dbReference type="Gene3D" id="2.30.30.240">
    <property type="entry name" value="PRC-barrel domain"/>
    <property type="match status" value="1"/>
</dbReference>
<dbReference type="EMBL" id="JAAEDK010000157">
    <property type="protein sequence ID" value="MBR0662713.1"/>
    <property type="molecule type" value="Genomic_DNA"/>
</dbReference>
<evidence type="ECO:0000313" key="5">
    <source>
        <dbReference type="Proteomes" id="UP000746741"/>
    </source>
</evidence>
<dbReference type="RefSeq" id="WP_168044438.1">
    <property type="nucleotide sequence ID" value="NZ_JAAEDK010000157.1"/>
</dbReference>
<organism evidence="3 6">
    <name type="scientific">Neoroseomonas oryzicola</name>
    <dbReference type="NCBI Taxonomy" id="535904"/>
    <lineage>
        <taxon>Bacteria</taxon>
        <taxon>Pseudomonadati</taxon>
        <taxon>Pseudomonadota</taxon>
        <taxon>Alphaproteobacteria</taxon>
        <taxon>Acetobacterales</taxon>
        <taxon>Acetobacteraceae</taxon>
        <taxon>Neoroseomonas</taxon>
    </lineage>
</organism>
<dbReference type="EMBL" id="JAAVUP010000041">
    <property type="protein sequence ID" value="NKE20338.1"/>
    <property type="molecule type" value="Genomic_DNA"/>
</dbReference>
<reference evidence="4 5" key="2">
    <citation type="submission" date="2020-02" db="EMBL/GenBank/DDBJ databases">
        <authorList>
            <person name="Sun Q."/>
            <person name="Inoue M."/>
        </authorList>
    </citation>
    <scope>NUCLEOTIDE SEQUENCE [LARGE SCALE GENOMIC DNA]</scope>
    <source>
        <strain evidence="4 5">KCTC 22478</strain>
    </source>
</reference>
<dbReference type="AlphaFoldDB" id="A0A9X9WQV3"/>
<comment type="caution">
    <text evidence="3">The sequence shown here is derived from an EMBL/GenBank/DDBJ whole genome shotgun (WGS) entry which is preliminary data.</text>
</comment>
<evidence type="ECO:0000313" key="3">
    <source>
        <dbReference type="EMBL" id="MBR0662713.1"/>
    </source>
</evidence>
<keyword evidence="5" id="KW-1185">Reference proteome</keyword>
<dbReference type="Proteomes" id="UP000746741">
    <property type="component" value="Unassembled WGS sequence"/>
</dbReference>
<protein>
    <submittedName>
        <fullName evidence="3">PRC-barrel domain containing protein</fullName>
    </submittedName>
</protein>
<gene>
    <name evidence="4" type="ORF">GWK15_25555</name>
    <name evidence="3" type="ORF">GXW75_25940</name>
</gene>
<feature type="signal peptide" evidence="1">
    <location>
        <begin position="1"/>
        <end position="29"/>
    </location>
</feature>
<evidence type="ECO:0000259" key="2">
    <source>
        <dbReference type="Pfam" id="PF05239"/>
    </source>
</evidence>
<evidence type="ECO:0000256" key="1">
    <source>
        <dbReference type="SAM" id="SignalP"/>
    </source>
</evidence>
<dbReference type="Pfam" id="PF05239">
    <property type="entry name" value="PRC"/>
    <property type="match status" value="1"/>
</dbReference>
<name>A0A9X9WQV3_9PROT</name>
<sequence>MTSPDNMRQPLIPMILAAGLMAAPMLAIAQTTTAPAAPPAASAAAAARPVLVPLVTVTAGSTAMARPRLSQMIGSHVYNENDEKIGEVEDVLLFPSSGPAAAIVGTAAAPSVVAPVTAAVVAAPAAAAPAYPLAVVQVGGFLGMGGRLVTVPLGDLRWNATSERIVMPGATKENLQARPSFEYATLRAR</sequence>
<feature type="chain" id="PRO_5040897645" evidence="1">
    <location>
        <begin position="30"/>
        <end position="189"/>
    </location>
</feature>
<dbReference type="InterPro" id="IPR011033">
    <property type="entry name" value="PRC_barrel-like_sf"/>
</dbReference>
<evidence type="ECO:0000313" key="6">
    <source>
        <dbReference type="Proteomes" id="UP001138708"/>
    </source>
</evidence>
<dbReference type="InterPro" id="IPR027275">
    <property type="entry name" value="PRC-brl_dom"/>
</dbReference>
<reference evidence="3" key="1">
    <citation type="submission" date="2020-01" db="EMBL/GenBank/DDBJ databases">
        <authorList>
            <person name="Rat A."/>
        </authorList>
    </citation>
    <scope>NUCLEOTIDE SEQUENCE</scope>
    <source>
        <strain evidence="3">LMG 31161</strain>
    </source>
</reference>
<feature type="domain" description="PRC-barrel" evidence="2">
    <location>
        <begin position="68"/>
        <end position="106"/>
    </location>
</feature>
<accession>A0A9X9WQV3</accession>
<reference evidence="3" key="3">
    <citation type="journal article" date="2021" name="Syst. Appl. Microbiol.">
        <title>Roseomonas hellenica sp. nov., isolated from roots of wild-growing Alkanna tinctoria.</title>
        <authorList>
            <person name="Rat A."/>
            <person name="Naranjo H.D."/>
            <person name="Lebbe L."/>
            <person name="Cnockaert M."/>
            <person name="Krigas N."/>
            <person name="Grigoriadou K."/>
            <person name="Maloupa E."/>
            <person name="Willems A."/>
        </authorList>
    </citation>
    <scope>NUCLEOTIDE SEQUENCE</scope>
    <source>
        <strain evidence="3">LMG 31161</strain>
    </source>
</reference>
<evidence type="ECO:0000313" key="4">
    <source>
        <dbReference type="EMBL" id="NKE20338.1"/>
    </source>
</evidence>
<dbReference type="Proteomes" id="UP001138708">
    <property type="component" value="Unassembled WGS sequence"/>
</dbReference>
<keyword evidence="1" id="KW-0732">Signal</keyword>
<proteinExistence type="predicted"/>
<dbReference type="SUPFAM" id="SSF50346">
    <property type="entry name" value="PRC-barrel domain"/>
    <property type="match status" value="1"/>
</dbReference>